<dbReference type="Pfam" id="PF00853">
    <property type="entry name" value="Runt"/>
    <property type="match status" value="1"/>
</dbReference>
<keyword evidence="3" id="KW-0804">Transcription</keyword>
<evidence type="ECO:0000256" key="1">
    <source>
        <dbReference type="ARBA" id="ARBA00004123"/>
    </source>
</evidence>
<dbReference type="PROSITE" id="PS51062">
    <property type="entry name" value="RUNT"/>
    <property type="match status" value="1"/>
</dbReference>
<evidence type="ECO:0000313" key="7">
    <source>
        <dbReference type="EMBL" id="KAK6617016.1"/>
    </source>
</evidence>
<gene>
    <name evidence="7" type="ORF">RUM44_005373</name>
</gene>
<dbReference type="Gene3D" id="2.60.40.720">
    <property type="match status" value="1"/>
</dbReference>
<feature type="compositionally biased region" description="Low complexity" evidence="5">
    <location>
        <begin position="393"/>
        <end position="418"/>
    </location>
</feature>
<proteinExistence type="predicted"/>
<keyword evidence="2" id="KW-0805">Transcription regulation</keyword>
<dbReference type="InterPro" id="IPR008967">
    <property type="entry name" value="p53-like_TF_DNA-bd_sf"/>
</dbReference>
<reference evidence="7 8" key="1">
    <citation type="submission" date="2023-09" db="EMBL/GenBank/DDBJ databases">
        <title>Genomes of two closely related lineages of the louse Polyplax serrata with different host specificities.</title>
        <authorList>
            <person name="Martinu J."/>
            <person name="Tarabai H."/>
            <person name="Stefka J."/>
            <person name="Hypsa V."/>
        </authorList>
    </citation>
    <scope>NUCLEOTIDE SEQUENCE [LARGE SCALE GENOMIC DNA]</scope>
    <source>
        <strain evidence="7">98ZLc_SE</strain>
    </source>
</reference>
<dbReference type="PRINTS" id="PR00967">
    <property type="entry name" value="ONCOGENEAML1"/>
</dbReference>
<dbReference type="EMBL" id="JAWJWF010000053">
    <property type="protein sequence ID" value="KAK6617016.1"/>
    <property type="molecule type" value="Genomic_DNA"/>
</dbReference>
<comment type="caution">
    <text evidence="7">The sequence shown here is derived from an EMBL/GenBank/DDBJ whole genome shotgun (WGS) entry which is preliminary data.</text>
</comment>
<evidence type="ECO:0000256" key="2">
    <source>
        <dbReference type="ARBA" id="ARBA00023015"/>
    </source>
</evidence>
<dbReference type="InterPro" id="IPR013524">
    <property type="entry name" value="Runt_dom"/>
</dbReference>
<comment type="subcellular location">
    <subcellularLocation>
        <location evidence="1">Nucleus</location>
    </subcellularLocation>
</comment>
<evidence type="ECO:0000259" key="6">
    <source>
        <dbReference type="PROSITE" id="PS51062"/>
    </source>
</evidence>
<sequence>MHLTGVTPTPGTASSPEGTASVLNDTYTKMTSDILAERTLGDFLSEHPGELVRTGSPHFVCTVLPPHWRSNKTLPVAFKVVALGDVIDGTLVTVRAGNDENYCAELRNGTAVMKNQVAKFNDLRFVGRSGRGKSFTLTITISSSPPQVATYTKAIKVTVDGPREPRSKTNKLGFSVSKQSTLRIPPRRRSALSAASRGASSGCLPKIKLPPQFAALLSSVNSKIQKFCRFTGLLCFQSFTFRNALSELLISLLGQQQQFHAFAFGQRPFIGGHFGNPLDPLQRAADPLAFRMPAMPNCQNMSQFGLSAGNAHWGYSAATPYSSYLGSGALASCGAGGFNPSLGFSASGDQSSVGHDTFASSTAVSSILPDTTGSGTGLNVTGDLEQQLGGLVSSHQHQNQINQQQSERTSSGSSSGLLVPRYPGSADYGLGTRSLSDSSAGESPVGDDLLGVNSTTANSFSCSAAGSFSQYSSSGSNLYLGTPVLPASLLYSQLYNAANQNHAQFHHLHHHHHHHHTSTADQDLQTVMDHLNPRQSSEDQTRLGNGGVQRTVHSAADTSGVWRPY</sequence>
<feature type="region of interest" description="Disordered" evidence="5">
    <location>
        <begin position="1"/>
        <end position="21"/>
    </location>
</feature>
<evidence type="ECO:0000313" key="8">
    <source>
        <dbReference type="Proteomes" id="UP001359485"/>
    </source>
</evidence>
<dbReference type="InterPro" id="IPR012346">
    <property type="entry name" value="p53/RUNT-type_TF_DNA-bd_sf"/>
</dbReference>
<dbReference type="SUPFAM" id="SSF49417">
    <property type="entry name" value="p53-like transcription factors"/>
    <property type="match status" value="1"/>
</dbReference>
<keyword evidence="4" id="KW-0539">Nucleus</keyword>
<feature type="region of interest" description="Disordered" evidence="5">
    <location>
        <begin position="534"/>
        <end position="565"/>
    </location>
</feature>
<protein>
    <recommendedName>
        <fullName evidence="6">Runt domain-containing protein</fullName>
    </recommendedName>
</protein>
<organism evidence="7 8">
    <name type="scientific">Polyplax serrata</name>
    <name type="common">Common mouse louse</name>
    <dbReference type="NCBI Taxonomy" id="468196"/>
    <lineage>
        <taxon>Eukaryota</taxon>
        <taxon>Metazoa</taxon>
        <taxon>Ecdysozoa</taxon>
        <taxon>Arthropoda</taxon>
        <taxon>Hexapoda</taxon>
        <taxon>Insecta</taxon>
        <taxon>Pterygota</taxon>
        <taxon>Neoptera</taxon>
        <taxon>Paraneoptera</taxon>
        <taxon>Psocodea</taxon>
        <taxon>Troctomorpha</taxon>
        <taxon>Phthiraptera</taxon>
        <taxon>Anoplura</taxon>
        <taxon>Polyplacidae</taxon>
        <taxon>Polyplax</taxon>
    </lineage>
</organism>
<feature type="domain" description="Runt" evidence="6">
    <location>
        <begin position="39"/>
        <end position="167"/>
    </location>
</feature>
<feature type="region of interest" description="Disordered" evidence="5">
    <location>
        <begin position="428"/>
        <end position="447"/>
    </location>
</feature>
<evidence type="ECO:0000256" key="5">
    <source>
        <dbReference type="SAM" id="MobiDB-lite"/>
    </source>
</evidence>
<dbReference type="InterPro" id="IPR000040">
    <property type="entry name" value="AML1_Runt"/>
</dbReference>
<feature type="region of interest" description="Disordered" evidence="5">
    <location>
        <begin position="392"/>
        <end position="418"/>
    </location>
</feature>
<name>A0ABR1ADD2_POLSC</name>
<dbReference type="PANTHER" id="PTHR11950">
    <property type="entry name" value="RUNT RELATED"/>
    <property type="match status" value="1"/>
</dbReference>
<accession>A0ABR1ADD2</accession>
<keyword evidence="8" id="KW-1185">Reference proteome</keyword>
<evidence type="ECO:0000256" key="4">
    <source>
        <dbReference type="ARBA" id="ARBA00023242"/>
    </source>
</evidence>
<dbReference type="Proteomes" id="UP001359485">
    <property type="component" value="Unassembled WGS sequence"/>
</dbReference>
<dbReference type="PANTHER" id="PTHR11950:SF50">
    <property type="entry name" value="RUNT RELATED A, ISOFORM D"/>
    <property type="match status" value="1"/>
</dbReference>
<evidence type="ECO:0000256" key="3">
    <source>
        <dbReference type="ARBA" id="ARBA00023163"/>
    </source>
</evidence>